<keyword evidence="2" id="KW-0808">Transferase</keyword>
<evidence type="ECO:0000313" key="3">
    <source>
        <dbReference type="Proteomes" id="UP000515511"/>
    </source>
</evidence>
<dbReference type="RefSeq" id="WP_185275440.1">
    <property type="nucleotide sequence ID" value="NZ_CP043641.1"/>
</dbReference>
<dbReference type="PROSITE" id="PS51186">
    <property type="entry name" value="GNAT"/>
    <property type="match status" value="1"/>
</dbReference>
<dbReference type="SUPFAM" id="SSF55729">
    <property type="entry name" value="Acyl-CoA N-acyltransferases (Nat)"/>
    <property type="match status" value="1"/>
</dbReference>
<feature type="domain" description="N-acetyltransferase" evidence="1">
    <location>
        <begin position="9"/>
        <end position="199"/>
    </location>
</feature>
<sequence length="201" mass="21918">MTDADTTAFTIRPLDPTTWDAFAALCDRHAGGGFGGCYCTWFHGEKHSAPDSRPERPAGSTKELKHDLVLAGDAHAALVFDGDLAVGWAQFGSPEELPGIRHRKEYLETTTSLPDYRITCVFVDRQYRGRGVGRLAIAGALDLIAAAGGGVVEGYPRDDDKRVAPSFLYSMTRRVFEDAGFDYDRPKGTVNCVMRTTVAAR</sequence>
<gene>
    <name evidence="2" type="ORF">F1C12_13315</name>
</gene>
<accession>A0A7G6YBZ3</accession>
<dbReference type="Gene3D" id="3.40.630.30">
    <property type="match status" value="1"/>
</dbReference>
<dbReference type="Pfam" id="PF00583">
    <property type="entry name" value="Acetyltransf_1"/>
    <property type="match status" value="1"/>
</dbReference>
<evidence type="ECO:0000313" key="2">
    <source>
        <dbReference type="EMBL" id="QNE36008.1"/>
    </source>
</evidence>
<dbReference type="InterPro" id="IPR000182">
    <property type="entry name" value="GNAT_dom"/>
</dbReference>
<proteinExistence type="predicted"/>
<organism evidence="2 3">
    <name type="scientific">Leifsonia shinshuensis</name>
    <dbReference type="NCBI Taxonomy" id="150026"/>
    <lineage>
        <taxon>Bacteria</taxon>
        <taxon>Bacillati</taxon>
        <taxon>Actinomycetota</taxon>
        <taxon>Actinomycetes</taxon>
        <taxon>Micrococcales</taxon>
        <taxon>Microbacteriaceae</taxon>
        <taxon>Leifsonia</taxon>
    </lineage>
</organism>
<dbReference type="CDD" id="cd04301">
    <property type="entry name" value="NAT_SF"/>
    <property type="match status" value="1"/>
</dbReference>
<dbReference type="KEGG" id="lse:F1C12_13315"/>
<protein>
    <submittedName>
        <fullName evidence="2">GNAT family N-acetyltransferase</fullName>
    </submittedName>
</protein>
<evidence type="ECO:0000259" key="1">
    <source>
        <dbReference type="PROSITE" id="PS51186"/>
    </source>
</evidence>
<dbReference type="EMBL" id="CP043641">
    <property type="protein sequence ID" value="QNE36008.1"/>
    <property type="molecule type" value="Genomic_DNA"/>
</dbReference>
<dbReference type="AlphaFoldDB" id="A0A7G6YBZ3"/>
<dbReference type="GO" id="GO:0016747">
    <property type="term" value="F:acyltransferase activity, transferring groups other than amino-acyl groups"/>
    <property type="evidence" value="ECO:0007669"/>
    <property type="project" value="InterPro"/>
</dbReference>
<reference evidence="3" key="1">
    <citation type="submission" date="2019-09" db="EMBL/GenBank/DDBJ databases">
        <title>Antimicrobial potential of Antarctic Bacteria.</title>
        <authorList>
            <person name="Benaud N."/>
            <person name="Edwards R.J."/>
            <person name="Ferrari B.C."/>
        </authorList>
    </citation>
    <scope>NUCLEOTIDE SEQUENCE [LARGE SCALE GENOMIC DNA]</scope>
    <source>
        <strain evidence="3">INR9</strain>
    </source>
</reference>
<name>A0A7G6YBZ3_9MICO</name>
<dbReference type="Proteomes" id="UP000515511">
    <property type="component" value="Chromosome"/>
</dbReference>
<dbReference type="InterPro" id="IPR016181">
    <property type="entry name" value="Acyl_CoA_acyltransferase"/>
</dbReference>